<dbReference type="Proteomes" id="UP001165960">
    <property type="component" value="Unassembled WGS sequence"/>
</dbReference>
<evidence type="ECO:0000313" key="1">
    <source>
        <dbReference type="EMBL" id="KAJ9062563.1"/>
    </source>
</evidence>
<gene>
    <name evidence="1" type="ORF">DSO57_1039719</name>
</gene>
<comment type="caution">
    <text evidence="1">The sequence shown here is derived from an EMBL/GenBank/DDBJ whole genome shotgun (WGS) entry which is preliminary data.</text>
</comment>
<sequence length="206" mass="23314">MPGIIWLSRKARKTRKPLMKLTDLMDLNQTVDCKWVTAAPIRRSNLIPPCKLTLINQCILRVTRYELIYQHGRQKSVTQGFFATWTRYSLDNVEGIGAQDPVGLLRYIPYNLILSQIITGRWGPAVGTLPLAPPNVNSIPADLGVVPPVFETENCVASQCPEFYSKDTLMLSKAFYLRLLWLGLIVLLNPIISIGNLTKQYLKPCW</sequence>
<reference evidence="1" key="1">
    <citation type="submission" date="2022-04" db="EMBL/GenBank/DDBJ databases">
        <title>Genome of the entomopathogenic fungus Entomophthora muscae.</title>
        <authorList>
            <person name="Elya C."/>
            <person name="Lovett B.R."/>
            <person name="Lee E."/>
            <person name="Macias A.M."/>
            <person name="Hajek A.E."/>
            <person name="De Bivort B.L."/>
            <person name="Kasson M.T."/>
            <person name="De Fine Licht H.H."/>
            <person name="Stajich J.E."/>
        </authorList>
    </citation>
    <scope>NUCLEOTIDE SEQUENCE</scope>
    <source>
        <strain evidence="1">Berkeley</strain>
    </source>
</reference>
<organism evidence="1 2">
    <name type="scientific">Entomophthora muscae</name>
    <dbReference type="NCBI Taxonomy" id="34485"/>
    <lineage>
        <taxon>Eukaryota</taxon>
        <taxon>Fungi</taxon>
        <taxon>Fungi incertae sedis</taxon>
        <taxon>Zoopagomycota</taxon>
        <taxon>Entomophthoromycotina</taxon>
        <taxon>Entomophthoromycetes</taxon>
        <taxon>Entomophthorales</taxon>
        <taxon>Entomophthoraceae</taxon>
        <taxon>Entomophthora</taxon>
    </lineage>
</organism>
<protein>
    <submittedName>
        <fullName evidence="1">Uncharacterized protein</fullName>
    </submittedName>
</protein>
<keyword evidence="2" id="KW-1185">Reference proteome</keyword>
<accession>A0ACC2SJU9</accession>
<proteinExistence type="predicted"/>
<dbReference type="EMBL" id="QTSX02005000">
    <property type="protein sequence ID" value="KAJ9062563.1"/>
    <property type="molecule type" value="Genomic_DNA"/>
</dbReference>
<evidence type="ECO:0000313" key="2">
    <source>
        <dbReference type="Proteomes" id="UP001165960"/>
    </source>
</evidence>
<name>A0ACC2SJU9_9FUNG</name>